<dbReference type="InterPro" id="IPR011993">
    <property type="entry name" value="PH-like_dom_sf"/>
</dbReference>
<name>A0A177AUE4_9BILA</name>
<reference evidence="1 2" key="1">
    <citation type="submission" date="2016-04" db="EMBL/GenBank/DDBJ databases">
        <title>The genome of Intoshia linei affirms orthonectids as highly simplified spiralians.</title>
        <authorList>
            <person name="Mikhailov K.V."/>
            <person name="Slusarev G.S."/>
            <person name="Nikitin M.A."/>
            <person name="Logacheva M.D."/>
            <person name="Penin A."/>
            <person name="Aleoshin V."/>
            <person name="Panchin Y.V."/>
        </authorList>
    </citation>
    <scope>NUCLEOTIDE SEQUENCE [LARGE SCALE GENOMIC DNA]</scope>
    <source>
        <strain evidence="1">Intl2013</strain>
        <tissue evidence="1">Whole animal</tissue>
    </source>
</reference>
<organism evidence="1 2">
    <name type="scientific">Intoshia linei</name>
    <dbReference type="NCBI Taxonomy" id="1819745"/>
    <lineage>
        <taxon>Eukaryota</taxon>
        <taxon>Metazoa</taxon>
        <taxon>Spiralia</taxon>
        <taxon>Lophotrochozoa</taxon>
        <taxon>Mesozoa</taxon>
        <taxon>Orthonectida</taxon>
        <taxon>Rhopaluridae</taxon>
        <taxon>Intoshia</taxon>
    </lineage>
</organism>
<sequence>MNLDEKIGKIESRVNKDVTSIATEYLGKDLKKEVNTLFKPFNNVNDKNFSKINKITTTDKCSIFMSTPKVVSIKHQNSSSSISPIYTNKMSDGITINTVTKTDSCESVVDDKNTYLDSPQVSKDSEYIKRQENVRRYIRTEEEVNLIYDKNNTNKKLCFKMAKLNSALFRWFHRKIVKNPSLDFSNSFRDYIGYVQNIIKENANTESASIEFSKDEGRQTLESVESICKNVDTEETSKHVQKEETKKEDVSKFLEAITQDDIEITEEGSVFKEKCTFFFNDKKWENRGACVCFLKNEPEKQLIIRNYTSIASIILNVRINSLKNVKKEEKNKISFTTVSNPPLDQKQPNRPHLILLKFKTPQAVDDFLVKINN</sequence>
<dbReference type="EMBL" id="LWCA01001498">
    <property type="protein sequence ID" value="OAF65003.1"/>
    <property type="molecule type" value="Genomic_DNA"/>
</dbReference>
<keyword evidence="2" id="KW-1185">Reference proteome</keyword>
<dbReference type="Proteomes" id="UP000078046">
    <property type="component" value="Unassembled WGS sequence"/>
</dbReference>
<accession>A0A177AUE4</accession>
<evidence type="ECO:0008006" key="3">
    <source>
        <dbReference type="Google" id="ProtNLM"/>
    </source>
</evidence>
<protein>
    <recommendedName>
        <fullName evidence="3">RanBD1 domain-containing protein</fullName>
    </recommendedName>
</protein>
<dbReference type="SUPFAM" id="SSF50729">
    <property type="entry name" value="PH domain-like"/>
    <property type="match status" value="1"/>
</dbReference>
<evidence type="ECO:0000313" key="1">
    <source>
        <dbReference type="EMBL" id="OAF65003.1"/>
    </source>
</evidence>
<dbReference type="Gene3D" id="2.30.29.30">
    <property type="entry name" value="Pleckstrin-homology domain (PH domain)/Phosphotyrosine-binding domain (PTB)"/>
    <property type="match status" value="1"/>
</dbReference>
<dbReference type="AlphaFoldDB" id="A0A177AUE4"/>
<evidence type="ECO:0000313" key="2">
    <source>
        <dbReference type="Proteomes" id="UP000078046"/>
    </source>
</evidence>
<proteinExistence type="predicted"/>
<comment type="caution">
    <text evidence="1">The sequence shown here is derived from an EMBL/GenBank/DDBJ whole genome shotgun (WGS) entry which is preliminary data.</text>
</comment>
<dbReference type="OrthoDB" id="10062131at2759"/>
<gene>
    <name evidence="1" type="ORF">A3Q56_07285</name>
</gene>